<evidence type="ECO:0000313" key="7">
    <source>
        <dbReference type="Proteomes" id="UP000184356"/>
    </source>
</evidence>
<dbReference type="RefSeq" id="XP_040702955.1">
    <property type="nucleotide sequence ID" value="XM_040849511.1"/>
</dbReference>
<keyword evidence="2 3" id="KW-0378">Hydrolase</keyword>
<evidence type="ECO:0000256" key="2">
    <source>
        <dbReference type="ARBA" id="ARBA00022801"/>
    </source>
</evidence>
<dbReference type="EC" id="3.1.1.-" evidence="3"/>
<evidence type="ECO:0000256" key="4">
    <source>
        <dbReference type="SAM" id="MobiDB-lite"/>
    </source>
</evidence>
<dbReference type="Pfam" id="PF00135">
    <property type="entry name" value="COesterase"/>
    <property type="match status" value="1"/>
</dbReference>
<gene>
    <name evidence="6" type="ORF">ASPSYDRAFT_58309</name>
</gene>
<accession>A0A1L9TIB0</accession>
<keyword evidence="7" id="KW-1185">Reference proteome</keyword>
<sequence length="535" mass="58268">MAAVLQTQHLGTIQGKSGDGVTQYLGIKYATLKNRLADAIPIDNHEGVTLDATRDGPTAVSLPIGCDLELMHVQHTLPKKELPQSDVDCLNLNIAVPAGTTPSSRLPVFLFIHGGGLVIGANSWAQFDYTRLVKLSVEKKLPVVAVSINYRLGAFGFLTSEELRNAGYKANNGLRDQRVAIEWVRKHIHEFGGDADNVTVAGMSAGGASVTYHLNSEEALFKRAIAMSGTYFLSQPLPYDVHEQNYQKAISALGLSNSSSPEERIKALLEMPGPDVVSKLPPSILSSPAIDGDIVPSAPSHSDTANTTSDTPRGKNWCEDLIVGDAQIDASIIAFLFPDTKKDCAKKFVKAMNTALASQPTTAEQIAKSYGVSEGTSDEEAYPGVLDFINDVLFFSPALTFAQGWKGNAYVYYFNEGNPWEGQWKGRTNHILDLAYLFQNFREFLSPDQQALASAFAEDFFKFCHGQAPWPAITKGTVSNGFTARRYGPTSEDTAAETVTRAYGGESRRRSNLYDYTDQVSLDELAKALNIFMTL</sequence>
<dbReference type="OrthoDB" id="3200163at2759"/>
<feature type="compositionally biased region" description="Polar residues" evidence="4">
    <location>
        <begin position="299"/>
        <end position="311"/>
    </location>
</feature>
<protein>
    <recommendedName>
        <fullName evidence="3">Carboxylic ester hydrolase</fullName>
        <ecNumber evidence="3">3.1.1.-</ecNumber>
    </recommendedName>
</protein>
<name>A0A1L9TIB0_9EURO</name>
<dbReference type="EMBL" id="KV878586">
    <property type="protein sequence ID" value="OJJ59149.1"/>
    <property type="molecule type" value="Genomic_DNA"/>
</dbReference>
<dbReference type="AlphaFoldDB" id="A0A1L9TIB0"/>
<dbReference type="STRING" id="1036612.A0A1L9TIB0"/>
<dbReference type="VEuPathDB" id="FungiDB:ASPSYDRAFT_58309"/>
<dbReference type="SUPFAM" id="SSF53474">
    <property type="entry name" value="alpha/beta-Hydrolases"/>
    <property type="match status" value="1"/>
</dbReference>
<organism evidence="6 7">
    <name type="scientific">Aspergillus sydowii CBS 593.65</name>
    <dbReference type="NCBI Taxonomy" id="1036612"/>
    <lineage>
        <taxon>Eukaryota</taxon>
        <taxon>Fungi</taxon>
        <taxon>Dikarya</taxon>
        <taxon>Ascomycota</taxon>
        <taxon>Pezizomycotina</taxon>
        <taxon>Eurotiomycetes</taxon>
        <taxon>Eurotiomycetidae</taxon>
        <taxon>Eurotiales</taxon>
        <taxon>Aspergillaceae</taxon>
        <taxon>Aspergillus</taxon>
        <taxon>Aspergillus subgen. Nidulantes</taxon>
    </lineage>
</organism>
<dbReference type="GO" id="GO:0016787">
    <property type="term" value="F:hydrolase activity"/>
    <property type="evidence" value="ECO:0007669"/>
    <property type="project" value="UniProtKB-KW"/>
</dbReference>
<dbReference type="PROSITE" id="PS00122">
    <property type="entry name" value="CARBOXYLESTERASE_B_1"/>
    <property type="match status" value="1"/>
</dbReference>
<feature type="domain" description="Carboxylesterase type B" evidence="5">
    <location>
        <begin position="4"/>
        <end position="462"/>
    </location>
</feature>
<dbReference type="Gene3D" id="3.40.50.1820">
    <property type="entry name" value="alpha/beta hydrolase"/>
    <property type="match status" value="1"/>
</dbReference>
<dbReference type="InterPro" id="IPR029058">
    <property type="entry name" value="AB_hydrolase_fold"/>
</dbReference>
<evidence type="ECO:0000313" key="6">
    <source>
        <dbReference type="EMBL" id="OJJ59149.1"/>
    </source>
</evidence>
<dbReference type="GeneID" id="63765584"/>
<dbReference type="InterPro" id="IPR002018">
    <property type="entry name" value="CarbesteraseB"/>
</dbReference>
<comment type="similarity">
    <text evidence="1 3">Belongs to the type-B carboxylesterase/lipase family.</text>
</comment>
<dbReference type="InterPro" id="IPR019826">
    <property type="entry name" value="Carboxylesterase_B_AS"/>
</dbReference>
<proteinExistence type="inferred from homology"/>
<evidence type="ECO:0000256" key="1">
    <source>
        <dbReference type="ARBA" id="ARBA00005964"/>
    </source>
</evidence>
<evidence type="ECO:0000256" key="3">
    <source>
        <dbReference type="RuleBase" id="RU361235"/>
    </source>
</evidence>
<reference evidence="7" key="1">
    <citation type="journal article" date="2017" name="Genome Biol.">
        <title>Comparative genomics reveals high biological diversity and specific adaptations in the industrially and medically important fungal genus Aspergillus.</title>
        <authorList>
            <person name="de Vries R.P."/>
            <person name="Riley R."/>
            <person name="Wiebenga A."/>
            <person name="Aguilar-Osorio G."/>
            <person name="Amillis S."/>
            <person name="Uchima C.A."/>
            <person name="Anderluh G."/>
            <person name="Asadollahi M."/>
            <person name="Askin M."/>
            <person name="Barry K."/>
            <person name="Battaglia E."/>
            <person name="Bayram O."/>
            <person name="Benocci T."/>
            <person name="Braus-Stromeyer S.A."/>
            <person name="Caldana C."/>
            <person name="Canovas D."/>
            <person name="Cerqueira G.C."/>
            <person name="Chen F."/>
            <person name="Chen W."/>
            <person name="Choi C."/>
            <person name="Clum A."/>
            <person name="Dos Santos R.A."/>
            <person name="Damasio A.R."/>
            <person name="Diallinas G."/>
            <person name="Emri T."/>
            <person name="Fekete E."/>
            <person name="Flipphi M."/>
            <person name="Freyberg S."/>
            <person name="Gallo A."/>
            <person name="Gournas C."/>
            <person name="Habgood R."/>
            <person name="Hainaut M."/>
            <person name="Harispe M.L."/>
            <person name="Henrissat B."/>
            <person name="Hilden K.S."/>
            <person name="Hope R."/>
            <person name="Hossain A."/>
            <person name="Karabika E."/>
            <person name="Karaffa L."/>
            <person name="Karanyi Z."/>
            <person name="Krasevec N."/>
            <person name="Kuo A."/>
            <person name="Kusch H."/>
            <person name="LaButti K."/>
            <person name="Lagendijk E.L."/>
            <person name="Lapidus A."/>
            <person name="Levasseur A."/>
            <person name="Lindquist E."/>
            <person name="Lipzen A."/>
            <person name="Logrieco A.F."/>
            <person name="MacCabe A."/>
            <person name="Maekelae M.R."/>
            <person name="Malavazi I."/>
            <person name="Melin P."/>
            <person name="Meyer V."/>
            <person name="Mielnichuk N."/>
            <person name="Miskei M."/>
            <person name="Molnar A.P."/>
            <person name="Mule G."/>
            <person name="Ngan C.Y."/>
            <person name="Orejas M."/>
            <person name="Orosz E."/>
            <person name="Ouedraogo J.P."/>
            <person name="Overkamp K.M."/>
            <person name="Park H.-S."/>
            <person name="Perrone G."/>
            <person name="Piumi F."/>
            <person name="Punt P.J."/>
            <person name="Ram A.F."/>
            <person name="Ramon A."/>
            <person name="Rauscher S."/>
            <person name="Record E."/>
            <person name="Riano-Pachon D.M."/>
            <person name="Robert V."/>
            <person name="Roehrig J."/>
            <person name="Ruller R."/>
            <person name="Salamov A."/>
            <person name="Salih N.S."/>
            <person name="Samson R.A."/>
            <person name="Sandor E."/>
            <person name="Sanguinetti M."/>
            <person name="Schuetze T."/>
            <person name="Sepcic K."/>
            <person name="Shelest E."/>
            <person name="Sherlock G."/>
            <person name="Sophianopoulou V."/>
            <person name="Squina F.M."/>
            <person name="Sun H."/>
            <person name="Susca A."/>
            <person name="Todd R.B."/>
            <person name="Tsang A."/>
            <person name="Unkles S.E."/>
            <person name="van de Wiele N."/>
            <person name="van Rossen-Uffink D."/>
            <person name="Oliveira J.V."/>
            <person name="Vesth T.C."/>
            <person name="Visser J."/>
            <person name="Yu J.-H."/>
            <person name="Zhou M."/>
            <person name="Andersen M.R."/>
            <person name="Archer D.B."/>
            <person name="Baker S.E."/>
            <person name="Benoit I."/>
            <person name="Brakhage A.A."/>
            <person name="Braus G.H."/>
            <person name="Fischer R."/>
            <person name="Frisvad J.C."/>
            <person name="Goldman G.H."/>
            <person name="Houbraken J."/>
            <person name="Oakley B."/>
            <person name="Pocsi I."/>
            <person name="Scazzocchio C."/>
            <person name="Seiboth B."/>
            <person name="vanKuyk P.A."/>
            <person name="Wortman J."/>
            <person name="Dyer P.S."/>
            <person name="Grigoriev I.V."/>
        </authorList>
    </citation>
    <scope>NUCLEOTIDE SEQUENCE [LARGE SCALE GENOMIC DNA]</scope>
    <source>
        <strain evidence="7">CBS 593.65</strain>
    </source>
</reference>
<dbReference type="Proteomes" id="UP000184356">
    <property type="component" value="Unassembled WGS sequence"/>
</dbReference>
<dbReference type="PANTHER" id="PTHR43142">
    <property type="entry name" value="CARBOXYLIC ESTER HYDROLASE"/>
    <property type="match status" value="1"/>
</dbReference>
<evidence type="ECO:0000259" key="5">
    <source>
        <dbReference type="Pfam" id="PF00135"/>
    </source>
</evidence>
<feature type="region of interest" description="Disordered" evidence="4">
    <location>
        <begin position="295"/>
        <end position="314"/>
    </location>
</feature>
<dbReference type="PANTHER" id="PTHR43142:SF11">
    <property type="entry name" value="CARBOXYLIC ESTER HYDROLASE"/>
    <property type="match status" value="1"/>
</dbReference>